<dbReference type="InterPro" id="IPR003959">
    <property type="entry name" value="ATPase_AAA_core"/>
</dbReference>
<dbReference type="GO" id="GO:0016887">
    <property type="term" value="F:ATP hydrolysis activity"/>
    <property type="evidence" value="ECO:0007669"/>
    <property type="project" value="InterPro"/>
</dbReference>
<evidence type="ECO:0000313" key="4">
    <source>
        <dbReference type="EMBL" id="GCE11893.1"/>
    </source>
</evidence>
<proteinExistence type="predicted"/>
<dbReference type="InterPro" id="IPR025874">
    <property type="entry name" value="DZR"/>
</dbReference>
<evidence type="ECO:0000313" key="5">
    <source>
        <dbReference type="Proteomes" id="UP000287352"/>
    </source>
</evidence>
<dbReference type="SUPFAM" id="SSF52540">
    <property type="entry name" value="P-loop containing nucleoside triphosphate hydrolases"/>
    <property type="match status" value="1"/>
</dbReference>
<sequence>MSTISKPQELDRFAPTTQQVIRLAQQQAMQMAASSIAPEHMLLALVLQSDERVLKALNQLGMEFSSLRAQSEALIQPHMEKSVEVDDPLFALPLSRETRECIEWTLCFISQMHTSTIQPEHLLLGVLRHPRTQPLLSFLVPEVATLQTRISEAVGPAYSSYMDQLIQSRAREQSLVYYQRGPGRRVLRKLERPTELFVDIEGMEAEKRALMDVVGFLKGYPSFQASAGRFPRGILLATTSINESRLLVRATAGEAVVPLLTLSLTALVELLVDLQAQVLQLDDLELPGREYVLLRKGGSAERGQRYLQHIFQEAKTLSPVIVALEGLDALTRLEHGEGRAELISQLGVELESIDKHYRMVVIASTEHPHLVDPVLLKIGRFEQQITNVSLASGSELQHFCATCRRELQSGWSYCMYCGASQARVCSHCGTPRPTLEGALFCAHCGTSYS</sequence>
<dbReference type="SUPFAM" id="SSF81923">
    <property type="entry name" value="Double Clp-N motif"/>
    <property type="match status" value="1"/>
</dbReference>
<dbReference type="InterPro" id="IPR036628">
    <property type="entry name" value="Clp_N_dom_sf"/>
</dbReference>
<keyword evidence="1 2" id="KW-0677">Repeat</keyword>
<dbReference type="AlphaFoldDB" id="A0A401ZYI6"/>
<dbReference type="Proteomes" id="UP000287352">
    <property type="component" value="Unassembled WGS sequence"/>
</dbReference>
<dbReference type="EMBL" id="BIFR01000001">
    <property type="protein sequence ID" value="GCE11893.1"/>
    <property type="molecule type" value="Genomic_DNA"/>
</dbReference>
<dbReference type="Pfam" id="PF12773">
    <property type="entry name" value="DZR"/>
    <property type="match status" value="1"/>
</dbReference>
<dbReference type="PANTHER" id="PTHR23076">
    <property type="entry name" value="METALLOPROTEASE M41 FTSH"/>
    <property type="match status" value="1"/>
</dbReference>
<dbReference type="Gene3D" id="1.10.1780.10">
    <property type="entry name" value="Clp, N-terminal domain"/>
    <property type="match status" value="1"/>
</dbReference>
<dbReference type="RefSeq" id="WP_126579566.1">
    <property type="nucleotide sequence ID" value="NZ_BIFR01000001.1"/>
</dbReference>
<accession>A0A401ZYI6</accession>
<dbReference type="Pfam" id="PF02861">
    <property type="entry name" value="Clp_N"/>
    <property type="match status" value="1"/>
</dbReference>
<dbReference type="PROSITE" id="PS51903">
    <property type="entry name" value="CLP_R"/>
    <property type="match status" value="1"/>
</dbReference>
<comment type="caution">
    <text evidence="4">The sequence shown here is derived from an EMBL/GenBank/DDBJ whole genome shotgun (WGS) entry which is preliminary data.</text>
</comment>
<organism evidence="4 5">
    <name type="scientific">Tengunoibacter tsumagoiensis</name>
    <dbReference type="NCBI Taxonomy" id="2014871"/>
    <lineage>
        <taxon>Bacteria</taxon>
        <taxon>Bacillati</taxon>
        <taxon>Chloroflexota</taxon>
        <taxon>Ktedonobacteria</taxon>
        <taxon>Ktedonobacterales</taxon>
        <taxon>Dictyobacteraceae</taxon>
        <taxon>Tengunoibacter</taxon>
    </lineage>
</organism>
<dbReference type="PANTHER" id="PTHR23076:SF97">
    <property type="entry name" value="ATP-DEPENDENT ZINC METALLOPROTEASE YME1L1"/>
    <property type="match status" value="1"/>
</dbReference>
<reference evidence="5" key="1">
    <citation type="submission" date="2018-12" db="EMBL/GenBank/DDBJ databases">
        <title>Tengunoibacter tsumagoiensis gen. nov., sp. nov., Dictyobacter kobayashii sp. nov., D. alpinus sp. nov., and D. joshuensis sp. nov. and description of Dictyobacteraceae fam. nov. within the order Ktedonobacterales isolated from Tengu-no-mugimeshi.</title>
        <authorList>
            <person name="Wang C.M."/>
            <person name="Zheng Y."/>
            <person name="Sakai Y."/>
            <person name="Toyoda A."/>
            <person name="Minakuchi Y."/>
            <person name="Abe K."/>
            <person name="Yokota A."/>
            <person name="Yabe S."/>
        </authorList>
    </citation>
    <scope>NUCLEOTIDE SEQUENCE [LARGE SCALE GENOMIC DNA]</scope>
    <source>
        <strain evidence="5">Uno3</strain>
    </source>
</reference>
<evidence type="ECO:0000256" key="1">
    <source>
        <dbReference type="ARBA" id="ARBA00022737"/>
    </source>
</evidence>
<dbReference type="Pfam" id="PF00004">
    <property type="entry name" value="AAA"/>
    <property type="match status" value="1"/>
</dbReference>
<gene>
    <name evidence="4" type="ORF">KTT_17520</name>
</gene>
<dbReference type="OrthoDB" id="144003at2"/>
<evidence type="ECO:0000259" key="3">
    <source>
        <dbReference type="PROSITE" id="PS51903"/>
    </source>
</evidence>
<dbReference type="Gene3D" id="3.40.50.300">
    <property type="entry name" value="P-loop containing nucleotide triphosphate hydrolases"/>
    <property type="match status" value="1"/>
</dbReference>
<dbReference type="InterPro" id="IPR004176">
    <property type="entry name" value="Clp_R_N"/>
</dbReference>
<dbReference type="GO" id="GO:0004176">
    <property type="term" value="F:ATP-dependent peptidase activity"/>
    <property type="evidence" value="ECO:0007669"/>
    <property type="project" value="TreeGrafter"/>
</dbReference>
<dbReference type="InterPro" id="IPR027417">
    <property type="entry name" value="P-loop_NTPase"/>
</dbReference>
<dbReference type="GO" id="GO:0006508">
    <property type="term" value="P:proteolysis"/>
    <property type="evidence" value="ECO:0007669"/>
    <property type="project" value="TreeGrafter"/>
</dbReference>
<keyword evidence="5" id="KW-1185">Reference proteome</keyword>
<name>A0A401ZYI6_9CHLR</name>
<feature type="domain" description="Clp R" evidence="3">
    <location>
        <begin position="10"/>
        <end position="156"/>
    </location>
</feature>
<evidence type="ECO:0000256" key="2">
    <source>
        <dbReference type="PROSITE-ProRule" id="PRU01251"/>
    </source>
</evidence>
<dbReference type="GO" id="GO:0005524">
    <property type="term" value="F:ATP binding"/>
    <property type="evidence" value="ECO:0007669"/>
    <property type="project" value="InterPro"/>
</dbReference>
<protein>
    <recommendedName>
        <fullName evidence="3">Clp R domain-containing protein</fullName>
    </recommendedName>
</protein>